<keyword evidence="2" id="KW-1185">Reference proteome</keyword>
<dbReference type="Proteomes" id="UP001176021">
    <property type="component" value="Unassembled WGS sequence"/>
</dbReference>
<dbReference type="RefSeq" id="WP_301999538.1">
    <property type="nucleotide sequence ID" value="NZ_JAMJEV010000006.1"/>
</dbReference>
<protein>
    <submittedName>
        <fullName evidence="1">Uncharacterized protein</fullName>
    </submittedName>
</protein>
<dbReference type="Gene3D" id="2.180.10.10">
    <property type="entry name" value="RHS repeat-associated core"/>
    <property type="match status" value="1"/>
</dbReference>
<evidence type="ECO:0000313" key="2">
    <source>
        <dbReference type="Proteomes" id="UP001176021"/>
    </source>
</evidence>
<comment type="caution">
    <text evidence="1">The sequence shown here is derived from an EMBL/GenBank/DDBJ whole genome shotgun (WGS) entry which is preliminary data.</text>
</comment>
<name>A0ABT8QNR8_9FIRM</name>
<proteinExistence type="predicted"/>
<accession>A0ABT8QNR8</accession>
<dbReference type="EMBL" id="JAMJEV010000006">
    <property type="protein sequence ID" value="MDO0822905.1"/>
    <property type="molecule type" value="Genomic_DNA"/>
</dbReference>
<reference evidence="1" key="1">
    <citation type="submission" date="2022-05" db="EMBL/GenBank/DDBJ databases">
        <title>Expanded diversity of anoxic marine methylotrophy in a Black Sea sulfate reducing microorganism.</title>
        <authorList>
            <person name="Fischer P.Q."/>
            <person name="Stams A.J.M."/>
            <person name="Villanueva L."/>
            <person name="Sousa D.Z."/>
        </authorList>
    </citation>
    <scope>NUCLEOTIDE SEQUENCE</scope>
    <source>
        <strain evidence="1">P130</strain>
    </source>
</reference>
<evidence type="ECO:0000313" key="1">
    <source>
        <dbReference type="EMBL" id="MDO0822905.1"/>
    </source>
</evidence>
<organism evidence="1 2">
    <name type="scientific">Desulfosporosinus nitroreducens</name>
    <dbReference type="NCBI Taxonomy" id="2018668"/>
    <lineage>
        <taxon>Bacteria</taxon>
        <taxon>Bacillati</taxon>
        <taxon>Bacillota</taxon>
        <taxon>Clostridia</taxon>
        <taxon>Eubacteriales</taxon>
        <taxon>Desulfitobacteriaceae</taxon>
        <taxon>Desulfosporosinus</taxon>
    </lineage>
</organism>
<gene>
    <name evidence="1" type="ORF">M8H41_08570</name>
</gene>
<sequence>MKEDVTKPKGLLHPPYTATDIQPPANAVYARIMAITYQGATGYFDNLQFEQSPQIRGYNALQNYTYAGYRYDKETGLYFLNARYYNAGIGRFLLTVSGLKIRRF</sequence>